<proteinExistence type="predicted"/>
<name>A0AC58N7G1_CASCN</name>
<evidence type="ECO:0000313" key="1">
    <source>
        <dbReference type="Proteomes" id="UP001732720"/>
    </source>
</evidence>
<dbReference type="RefSeq" id="XP_073937593.1">
    <property type="nucleotide sequence ID" value="XM_074081492.1"/>
</dbReference>
<dbReference type="Proteomes" id="UP001732720">
    <property type="component" value="Chromosome 7"/>
</dbReference>
<evidence type="ECO:0000313" key="2">
    <source>
        <dbReference type="RefSeq" id="XP_073937593.1"/>
    </source>
</evidence>
<sequence length="1217" mass="134324">MVVGVGAIDQLLPPASLPLLAPYSARPCRGPLLRPSRGASALKEIAVVGRRINPLPPSPYPRLLPGAGRSSPFSSTPCPSVCPVPGPWVSRWSLKLRRTSGKPLGSPCQGPRVPAPRGPKRKHNKPTGVFAPLGTCHLETEVHRGLSPRDDQSQAEEKGLRCQNPACMDKGRAAKVCHHADCQQLHRRGPLNLCEACDSKFHSTAYYDGHIRFDLPPQGSVLARNVSTRSCPPRTSPAVDLEEEEESCVDGKGDRKSTGLKLSKKKARRRHTDDPSKECFTLKFDLNVDIETEIVPAMKKKSLGEVLLPVFERKGISLSKVDIYLDQSNTPLSLTFEAYRFGGHYLRVKAKPGDEGKVELGVKDSKCLSLPILRPAGAGPPVLERVDPQCRRESLDILAPGRRRKNMSEFLGEASIPGQEPPTPSSCSLPSGNSGGTSSGGNDSWKNRAASRFSGFFSSSPSTNAFGRVSFQEVDKMEQLEGKLHVYSLFGLPRLPRRLRFDHDSWEEEEEDEDEDEDTGYLKLEDSWRELIDGHEKLTRRQCHQQEAVWELLHTEASYIRKLGVITNLFLCCLLNLQESGLLCEVEAERLFSNIPEIARLHRGLWGSVMAPVLEKARRTRALLQPGDFLRCFKMFGSLFKPYVRYCMEEEGCMEYMRGLLRDNDLFRAYVTWAEKHQQCQRLKLSDMLAKPHQRLTKYPLLLKSVLRKTDEPRAKEAVVTMINSVERFIHHVNACMRQRQERQRLAAVVSRIDAYEVVEGSNDEVDKLLKEFLHLDLMAPIPGASPEETRQLLLEGSLRMKEGKDSKMDVYCFLFTDLLLVTKAVKKAERTKVIRPPLLVDKTVCRELRDPGSFLLIYLNEFHSAVGAYTFQASGQALCRGWVDAIYNAQNQLQQLRTQEHPGSQQHLQSLEEEEDEQEEEEEDEEEGEESSTSGASSPTILRKSSDSLDSQHCASDGSTETLAMVVVDPGETVSSPELDRGPFSSQSDETSLSTTASSITPTSELLPLGPVDGRSCSMDSAYGTLSPTSLQDFVAPAPVAEPVSRPPELSQTPSSPPSPRLRRCTPVQLLPRLPHLLKSKSEASLLQLLSGAATHGMSPAPSRSLSELCLAATAPGVRTQDSSQEAGPGWDCPGAPSAGNGSEPSEPEGRASSLAGEPTFPARRRCKELPSGASPRVQPEPPPGISAQHRKLTLAQLYRIRTTLLLNSTLTASEV</sequence>
<organism evidence="1 2">
    <name type="scientific">Castor canadensis</name>
    <name type="common">American beaver</name>
    <dbReference type="NCBI Taxonomy" id="51338"/>
    <lineage>
        <taxon>Eukaryota</taxon>
        <taxon>Metazoa</taxon>
        <taxon>Chordata</taxon>
        <taxon>Craniata</taxon>
        <taxon>Vertebrata</taxon>
        <taxon>Euteleostomi</taxon>
        <taxon>Mammalia</taxon>
        <taxon>Eutheria</taxon>
        <taxon>Euarchontoglires</taxon>
        <taxon>Glires</taxon>
        <taxon>Rodentia</taxon>
        <taxon>Castorimorpha</taxon>
        <taxon>Castoridae</taxon>
        <taxon>Castor</taxon>
    </lineage>
</organism>
<protein>
    <submittedName>
        <fullName evidence="2">Pleckstrin homology domain-containing family G member 5 isoform X1</fullName>
    </submittedName>
</protein>
<reference evidence="2" key="1">
    <citation type="submission" date="2025-08" db="UniProtKB">
        <authorList>
            <consortium name="RefSeq"/>
        </authorList>
    </citation>
    <scope>IDENTIFICATION</scope>
</reference>
<gene>
    <name evidence="2" type="primary">Plekhg5</name>
</gene>
<keyword evidence="1" id="KW-1185">Reference proteome</keyword>
<accession>A0AC58N7G1</accession>